<dbReference type="GO" id="GO:0008880">
    <property type="term" value="F:glucuronate isomerase activity"/>
    <property type="evidence" value="ECO:0007669"/>
    <property type="project" value="InterPro"/>
</dbReference>
<name>A0A2T0LCB4_9BACL</name>
<gene>
    <name evidence="3" type="ORF">CLV97_12337</name>
</gene>
<evidence type="ECO:0000313" key="3">
    <source>
        <dbReference type="EMBL" id="PRX39584.1"/>
    </source>
</evidence>
<dbReference type="EMBL" id="PVNE01000023">
    <property type="protein sequence ID" value="PRX39584.1"/>
    <property type="molecule type" value="Genomic_DNA"/>
</dbReference>
<dbReference type="PANTHER" id="PTHR39193">
    <property type="entry name" value="5-DEOXY-GLUCURONATE ISOMERASE"/>
    <property type="match status" value="1"/>
</dbReference>
<organism evidence="3 4">
    <name type="scientific">Planifilum fimeticola</name>
    <dbReference type="NCBI Taxonomy" id="201975"/>
    <lineage>
        <taxon>Bacteria</taxon>
        <taxon>Bacillati</taxon>
        <taxon>Bacillota</taxon>
        <taxon>Bacilli</taxon>
        <taxon>Bacillales</taxon>
        <taxon>Thermoactinomycetaceae</taxon>
        <taxon>Planifilum</taxon>
    </lineage>
</organism>
<dbReference type="PIRSF" id="PIRSF036628">
    <property type="entry name" value="IolB"/>
    <property type="match status" value="1"/>
</dbReference>
<dbReference type="GO" id="GO:0102482">
    <property type="term" value="F:5-deoxy-D-glucuronate isomerase activity"/>
    <property type="evidence" value="ECO:0007669"/>
    <property type="project" value="UniProtKB-EC"/>
</dbReference>
<evidence type="ECO:0000313" key="4">
    <source>
        <dbReference type="Proteomes" id="UP000237797"/>
    </source>
</evidence>
<dbReference type="InterPro" id="IPR011051">
    <property type="entry name" value="RmlC_Cupin_sf"/>
</dbReference>
<dbReference type="SUPFAM" id="SSF51182">
    <property type="entry name" value="RmlC-like cupins"/>
    <property type="match status" value="1"/>
</dbReference>
<dbReference type="InterPro" id="IPR024203">
    <property type="entry name" value="Deoxy-glucuronate_isom_IolB"/>
</dbReference>
<dbReference type="RefSeq" id="WP_106346006.1">
    <property type="nucleotide sequence ID" value="NZ_PVNE01000023.1"/>
</dbReference>
<reference evidence="3 4" key="1">
    <citation type="submission" date="2018-03" db="EMBL/GenBank/DDBJ databases">
        <title>Genomic Encyclopedia of Archaeal and Bacterial Type Strains, Phase II (KMG-II): from individual species to whole genera.</title>
        <authorList>
            <person name="Goeker M."/>
        </authorList>
    </citation>
    <scope>NUCLEOTIDE SEQUENCE [LARGE SCALE GENOMIC DNA]</scope>
    <source>
        <strain evidence="3 4">DSM 44946</strain>
    </source>
</reference>
<dbReference type="Proteomes" id="UP000237797">
    <property type="component" value="Unassembled WGS sequence"/>
</dbReference>
<dbReference type="InterPro" id="IPR021120">
    <property type="entry name" value="KduI/IolB_isomerase"/>
</dbReference>
<proteinExistence type="predicted"/>
<dbReference type="GO" id="GO:0019310">
    <property type="term" value="P:inositol catabolic process"/>
    <property type="evidence" value="ECO:0007669"/>
    <property type="project" value="UniProtKB-UniRule"/>
</dbReference>
<sequence length="267" mass="30868">MPDLHLKPHDPDQDGKILSVTPESAGWKYVGFEVYSLKKGQRLKRETGKNEVCLVLLSGKATVRTGRKRFQEIGKRMSVFEKIPPYSVYIPNDDRYEVEALTDLELAVCMAPGKGTYEARLIPPEDVRQSDRGSGKMYRRIHDILPEDNEADSLLVVEVFTPDGNTSSYPPHKHDRDNLPHESYLEETYYHELNPRQGFAFQRIYNDDRSLDETICVENRDVVLVPEGYHPFTAVPGYESYYLNVMAGPVRTWKFRNAPEHEWLFEK</sequence>
<keyword evidence="4" id="KW-1185">Reference proteome</keyword>
<dbReference type="PANTHER" id="PTHR39193:SF1">
    <property type="entry name" value="5-DEOXY-GLUCURONATE ISOMERASE"/>
    <property type="match status" value="1"/>
</dbReference>
<dbReference type="OrthoDB" id="9799936at2"/>
<comment type="caution">
    <text evidence="3">The sequence shown here is derived from an EMBL/GenBank/DDBJ whole genome shotgun (WGS) entry which is preliminary data.</text>
</comment>
<accession>A0A2T0LCB4</accession>
<dbReference type="NCBIfam" id="TIGR04378">
    <property type="entry name" value="myo_inos_iolB"/>
    <property type="match status" value="1"/>
</dbReference>
<dbReference type="Gene3D" id="2.60.120.10">
    <property type="entry name" value="Jelly Rolls"/>
    <property type="match status" value="2"/>
</dbReference>
<keyword evidence="1 3" id="KW-0413">Isomerase</keyword>
<dbReference type="AlphaFoldDB" id="A0A2T0LCB4"/>
<protein>
    <recommendedName>
        <fullName evidence="2">5-deoxy-glucuronate isomerase</fullName>
        <ecNumber evidence="2">5.3.1.30</ecNumber>
    </recommendedName>
</protein>
<dbReference type="Pfam" id="PF04962">
    <property type="entry name" value="KduI"/>
    <property type="match status" value="1"/>
</dbReference>
<dbReference type="InterPro" id="IPR014710">
    <property type="entry name" value="RmlC-like_jellyroll"/>
</dbReference>
<dbReference type="EC" id="5.3.1.30" evidence="2"/>
<evidence type="ECO:0000256" key="2">
    <source>
        <dbReference type="NCBIfam" id="TIGR04378"/>
    </source>
</evidence>
<evidence type="ECO:0000256" key="1">
    <source>
        <dbReference type="ARBA" id="ARBA00023235"/>
    </source>
</evidence>